<comment type="subcellular location">
    <subcellularLocation>
        <location evidence="1">Cell membrane</location>
        <topology evidence="1">Multi-pass membrane protein</topology>
    </subcellularLocation>
</comment>
<dbReference type="InterPro" id="IPR011701">
    <property type="entry name" value="MFS"/>
</dbReference>
<feature type="transmembrane region" description="Helical" evidence="7">
    <location>
        <begin position="122"/>
        <end position="141"/>
    </location>
</feature>
<feature type="transmembrane region" description="Helical" evidence="7">
    <location>
        <begin position="257"/>
        <end position="274"/>
    </location>
</feature>
<evidence type="ECO:0000259" key="8">
    <source>
        <dbReference type="PROSITE" id="PS50850"/>
    </source>
</evidence>
<sequence>MSVSVRWGLPCALAHQTTHPGCRVAALDTGGLALPGRAMMAPMPSSADTPLFPLRTVVLGAFVPAFLFDVGVGALLPVVAPTATALGSSLAVAGVVAALLPVGTIAADLPAGALAARVGDRVAMILAGVVGAGAFVLAALATSLTQLAVAVLALGAAGAVFNLARHSYLTEVTPPLRRARVLSTMGGVHRIGQFVGPFAGALAIDRVGLAGAYWLGAVVALAAAVTVVVVPDDDGARGATPSPAPERATLGSVLREHRSLFATLGIACLLVGLVRGARQTVIPLWGEHLGLEPAVASVIFGVAGGVDMLLFYPAGKVMDRMGRNWIAIPSMLLMGVALIALPFTGGVASLTAVAMALGFGNGIGSGILMTLGSDASPAHGRAQFLGLWRVLQDTGSAAGPLVVSAGAALGSLAAGIWAVGVLSPTAALALARWVPRWTPHANRTTRRAAGIQV</sequence>
<dbReference type="Gene3D" id="1.20.1250.20">
    <property type="entry name" value="MFS general substrate transporter like domains"/>
    <property type="match status" value="2"/>
</dbReference>
<comment type="caution">
    <text evidence="9">The sequence shown here is derived from an EMBL/GenBank/DDBJ whole genome shotgun (WGS) entry which is preliminary data.</text>
</comment>
<name>A0A4Q7LXZ8_9MICO</name>
<evidence type="ECO:0000256" key="7">
    <source>
        <dbReference type="SAM" id="Phobius"/>
    </source>
</evidence>
<evidence type="ECO:0000313" key="10">
    <source>
        <dbReference type="Proteomes" id="UP000293852"/>
    </source>
</evidence>
<dbReference type="InterPro" id="IPR050171">
    <property type="entry name" value="MFS_Transporters"/>
</dbReference>
<dbReference type="Proteomes" id="UP000293852">
    <property type="component" value="Unassembled WGS sequence"/>
</dbReference>
<dbReference type="PANTHER" id="PTHR23517">
    <property type="entry name" value="RESISTANCE PROTEIN MDTM, PUTATIVE-RELATED-RELATED"/>
    <property type="match status" value="1"/>
</dbReference>
<protein>
    <submittedName>
        <fullName evidence="9">Putative MFS family arabinose efflux permease</fullName>
    </submittedName>
</protein>
<keyword evidence="3" id="KW-1003">Cell membrane</keyword>
<dbReference type="PROSITE" id="PS50850">
    <property type="entry name" value="MFS"/>
    <property type="match status" value="1"/>
</dbReference>
<evidence type="ECO:0000256" key="4">
    <source>
        <dbReference type="ARBA" id="ARBA00022692"/>
    </source>
</evidence>
<dbReference type="CDD" id="cd17325">
    <property type="entry name" value="MFS_MdtG_SLC18_like"/>
    <property type="match status" value="1"/>
</dbReference>
<accession>A0A4Q7LXZ8</accession>
<dbReference type="GO" id="GO:0022857">
    <property type="term" value="F:transmembrane transporter activity"/>
    <property type="evidence" value="ECO:0007669"/>
    <property type="project" value="InterPro"/>
</dbReference>
<evidence type="ECO:0000256" key="3">
    <source>
        <dbReference type="ARBA" id="ARBA00022475"/>
    </source>
</evidence>
<keyword evidence="10" id="KW-1185">Reference proteome</keyword>
<organism evidence="9 10">
    <name type="scientific">Xylanimonas ulmi</name>
    <dbReference type="NCBI Taxonomy" id="228973"/>
    <lineage>
        <taxon>Bacteria</taxon>
        <taxon>Bacillati</taxon>
        <taxon>Actinomycetota</taxon>
        <taxon>Actinomycetes</taxon>
        <taxon>Micrococcales</taxon>
        <taxon>Promicromonosporaceae</taxon>
        <taxon>Xylanimonas</taxon>
    </lineage>
</organism>
<evidence type="ECO:0000256" key="6">
    <source>
        <dbReference type="ARBA" id="ARBA00023136"/>
    </source>
</evidence>
<feature type="transmembrane region" description="Helical" evidence="7">
    <location>
        <begin position="350"/>
        <end position="371"/>
    </location>
</feature>
<dbReference type="InterPro" id="IPR036259">
    <property type="entry name" value="MFS_trans_sf"/>
</dbReference>
<dbReference type="InterPro" id="IPR020846">
    <property type="entry name" value="MFS_dom"/>
</dbReference>
<evidence type="ECO:0000256" key="1">
    <source>
        <dbReference type="ARBA" id="ARBA00004651"/>
    </source>
</evidence>
<feature type="transmembrane region" description="Helical" evidence="7">
    <location>
        <begin position="324"/>
        <end position="344"/>
    </location>
</feature>
<proteinExistence type="predicted"/>
<dbReference type="PANTHER" id="PTHR23517:SF3">
    <property type="entry name" value="INTEGRAL MEMBRANE TRANSPORT PROTEIN"/>
    <property type="match status" value="1"/>
</dbReference>
<feature type="domain" description="Major facilitator superfamily (MFS) profile" evidence="8">
    <location>
        <begin position="57"/>
        <end position="438"/>
    </location>
</feature>
<feature type="transmembrane region" description="Helical" evidence="7">
    <location>
        <begin position="57"/>
        <end position="80"/>
    </location>
</feature>
<keyword evidence="4 7" id="KW-0812">Transmembrane</keyword>
<gene>
    <name evidence="9" type="ORF">EV386_0235</name>
</gene>
<feature type="transmembrane region" description="Helical" evidence="7">
    <location>
        <begin position="86"/>
        <end position="110"/>
    </location>
</feature>
<dbReference type="EMBL" id="SGWX01000001">
    <property type="protein sequence ID" value="RZS59995.1"/>
    <property type="molecule type" value="Genomic_DNA"/>
</dbReference>
<feature type="transmembrane region" description="Helical" evidence="7">
    <location>
        <begin position="294"/>
        <end position="312"/>
    </location>
</feature>
<dbReference type="AlphaFoldDB" id="A0A4Q7LXZ8"/>
<keyword evidence="5 7" id="KW-1133">Transmembrane helix</keyword>
<dbReference type="GO" id="GO:0005886">
    <property type="term" value="C:plasma membrane"/>
    <property type="evidence" value="ECO:0007669"/>
    <property type="project" value="UniProtKB-SubCell"/>
</dbReference>
<dbReference type="SUPFAM" id="SSF103473">
    <property type="entry name" value="MFS general substrate transporter"/>
    <property type="match status" value="1"/>
</dbReference>
<evidence type="ECO:0000313" key="9">
    <source>
        <dbReference type="EMBL" id="RZS59995.1"/>
    </source>
</evidence>
<reference evidence="9 10" key="1">
    <citation type="submission" date="2019-02" db="EMBL/GenBank/DDBJ databases">
        <title>Sequencing the genomes of 1000 actinobacteria strains.</title>
        <authorList>
            <person name="Klenk H.-P."/>
        </authorList>
    </citation>
    <scope>NUCLEOTIDE SEQUENCE [LARGE SCALE GENOMIC DNA]</scope>
    <source>
        <strain evidence="9 10">DSM 16932</strain>
    </source>
</reference>
<evidence type="ECO:0000256" key="5">
    <source>
        <dbReference type="ARBA" id="ARBA00022989"/>
    </source>
</evidence>
<dbReference type="Pfam" id="PF07690">
    <property type="entry name" value="MFS_1"/>
    <property type="match status" value="1"/>
</dbReference>
<keyword evidence="6 7" id="KW-0472">Membrane</keyword>
<evidence type="ECO:0000256" key="2">
    <source>
        <dbReference type="ARBA" id="ARBA00022448"/>
    </source>
</evidence>
<keyword evidence="2" id="KW-0813">Transport</keyword>
<feature type="transmembrane region" description="Helical" evidence="7">
    <location>
        <begin position="210"/>
        <end position="230"/>
    </location>
</feature>